<dbReference type="PANTHER" id="PTHR34605:SF3">
    <property type="entry name" value="P CELL-TYPE AGGLUTINATION PROTEIN MAP4-LIKE-RELATED"/>
    <property type="match status" value="1"/>
</dbReference>
<protein>
    <recommendedName>
        <fullName evidence="6">Tyr recombinase domain-containing protein</fullName>
    </recommendedName>
</protein>
<dbReference type="GO" id="GO:0015074">
    <property type="term" value="P:DNA integration"/>
    <property type="evidence" value="ECO:0007669"/>
    <property type="project" value="InterPro"/>
</dbReference>
<dbReference type="InterPro" id="IPR010998">
    <property type="entry name" value="Integrase_recombinase_N"/>
</dbReference>
<dbReference type="Gene3D" id="1.10.150.130">
    <property type="match status" value="1"/>
</dbReference>
<reference evidence="4" key="1">
    <citation type="journal article" date="2021" name="Proc. Natl. Acad. Sci. U.S.A.">
        <title>Three genomes in the algal genus Volvox reveal the fate of a haploid sex-determining region after a transition to homothallism.</title>
        <authorList>
            <person name="Yamamoto K."/>
            <person name="Hamaji T."/>
            <person name="Kawai-Toyooka H."/>
            <person name="Matsuzaki R."/>
            <person name="Takahashi F."/>
            <person name="Nishimura Y."/>
            <person name="Kawachi M."/>
            <person name="Noguchi H."/>
            <person name="Minakuchi Y."/>
            <person name="Umen J.G."/>
            <person name="Toyoda A."/>
            <person name="Nozaki H."/>
        </authorList>
    </citation>
    <scope>NUCLEOTIDE SEQUENCE</scope>
    <source>
        <strain evidence="4">NIES-3786</strain>
    </source>
</reference>
<dbReference type="Proteomes" id="UP000747110">
    <property type="component" value="Unassembled WGS sequence"/>
</dbReference>
<keyword evidence="3" id="KW-0732">Signal</keyword>
<dbReference type="EMBL" id="BNCP01000025">
    <property type="protein sequence ID" value="GIL82982.1"/>
    <property type="molecule type" value="Genomic_DNA"/>
</dbReference>
<feature type="signal peptide" evidence="3">
    <location>
        <begin position="1"/>
        <end position="22"/>
    </location>
</feature>
<keyword evidence="5" id="KW-1185">Reference proteome</keyword>
<dbReference type="SUPFAM" id="SSF56349">
    <property type="entry name" value="DNA breaking-rejoining enzymes"/>
    <property type="match status" value="1"/>
</dbReference>
<comment type="caution">
    <text evidence="4">The sequence shown here is derived from an EMBL/GenBank/DDBJ whole genome shotgun (WGS) entry which is preliminary data.</text>
</comment>
<dbReference type="OrthoDB" id="556352at2759"/>
<gene>
    <name evidence="4" type="ORF">Vretifemale_11650</name>
</gene>
<organism evidence="4 5">
    <name type="scientific">Volvox reticuliferus</name>
    <dbReference type="NCBI Taxonomy" id="1737510"/>
    <lineage>
        <taxon>Eukaryota</taxon>
        <taxon>Viridiplantae</taxon>
        <taxon>Chlorophyta</taxon>
        <taxon>core chlorophytes</taxon>
        <taxon>Chlorophyceae</taxon>
        <taxon>CS clade</taxon>
        <taxon>Chlamydomonadales</taxon>
        <taxon>Volvocaceae</taxon>
        <taxon>Volvox</taxon>
    </lineage>
</organism>
<name>A0A8J4CH64_9CHLO</name>
<dbReference type="InterPro" id="IPR013762">
    <property type="entry name" value="Integrase-like_cat_sf"/>
</dbReference>
<evidence type="ECO:0000256" key="1">
    <source>
        <dbReference type="ARBA" id="ARBA00023125"/>
    </source>
</evidence>
<keyword evidence="2" id="KW-0233">DNA recombination</keyword>
<dbReference type="GO" id="GO:0003677">
    <property type="term" value="F:DNA binding"/>
    <property type="evidence" value="ECO:0007669"/>
    <property type="project" value="UniProtKB-KW"/>
</dbReference>
<dbReference type="InterPro" id="IPR011010">
    <property type="entry name" value="DNA_brk_join_enz"/>
</dbReference>
<evidence type="ECO:0000313" key="4">
    <source>
        <dbReference type="EMBL" id="GIL82982.1"/>
    </source>
</evidence>
<sequence>MVKVELFARLLVGLAVCGLVRGMNPALPGPFLSPQHQAKALQQLQQQQQAYQHQLHQQQAAAQQLAAQQAAAASSGHPIADLRAGQLPSGGTDVTAHLAAQMERMAAMMEARFGALESRLTAQVPAEGARGAGYRHPRRAVLARSAVVATVDGDGRRPVVSSVQYGSVRVTAARPRVRLQTAMVAGSSGASAVVDWAFQRPYVGTAPQARFGLDWGQAQAPVLVRSLVVEHLRELAPNPQVERRLEDIAGVILARVGPKTWKAYASHFAAFVRFCVSEELEFLPAAPYTGVLWAQHLAAKGTVQARTAQPYFSAVNTVHELLGLPKPCTNDNLMFAAFRRGWERLQVSLLTRPSLVLAFSAGDLLSLCDTLSGLPLSAVCFVPVLFVVLGFCTFLRPDSLLSVVWAQVCEVEGLAVFRYKPLNWKGRIVKPESAPVLQFPLCGLPKLRLVLDRHLGHSNQLWPFRQSTSGAEQWFRSALVHGGLGHLVDLHTLYSLRRGGASAARAVGVPMEVIESFGGWSAGSVALRQHYLDMGVLGSPAARAIFGSLAAGRVAPFAAQFFNV</sequence>
<feature type="chain" id="PRO_5035174216" description="Tyr recombinase domain-containing protein" evidence="3">
    <location>
        <begin position="23"/>
        <end position="564"/>
    </location>
</feature>
<dbReference type="Gene3D" id="1.10.443.10">
    <property type="entry name" value="Intergrase catalytic core"/>
    <property type="match status" value="1"/>
</dbReference>
<keyword evidence="1" id="KW-0238">DNA-binding</keyword>
<evidence type="ECO:0000256" key="3">
    <source>
        <dbReference type="SAM" id="SignalP"/>
    </source>
</evidence>
<dbReference type="GO" id="GO:0006310">
    <property type="term" value="P:DNA recombination"/>
    <property type="evidence" value="ECO:0007669"/>
    <property type="project" value="UniProtKB-KW"/>
</dbReference>
<evidence type="ECO:0000256" key="2">
    <source>
        <dbReference type="ARBA" id="ARBA00023172"/>
    </source>
</evidence>
<accession>A0A8J4CH64</accession>
<dbReference type="InterPro" id="IPR052925">
    <property type="entry name" value="Phage_Integrase-like_Recomb"/>
</dbReference>
<dbReference type="SUPFAM" id="SSF47823">
    <property type="entry name" value="lambda integrase-like, N-terminal domain"/>
    <property type="match status" value="1"/>
</dbReference>
<dbReference type="PANTHER" id="PTHR34605">
    <property type="entry name" value="PHAGE_INTEGRASE DOMAIN-CONTAINING PROTEIN"/>
    <property type="match status" value="1"/>
</dbReference>
<proteinExistence type="predicted"/>
<evidence type="ECO:0008006" key="6">
    <source>
        <dbReference type="Google" id="ProtNLM"/>
    </source>
</evidence>
<dbReference type="AlphaFoldDB" id="A0A8J4CH64"/>
<evidence type="ECO:0000313" key="5">
    <source>
        <dbReference type="Proteomes" id="UP000747110"/>
    </source>
</evidence>